<sequence>MIVGRFSVAVVDRSSGSLGCAHIPSFHKFICPCVVVQHCFSLQVRGFRRRGLAFGSELRCVASGSVLLPLVVVGGSVLQLTRGFAKLCGRFSVAVVDRSSGSLGCAHIPSFHKFICPCVVVQHCFSLQVRGFRRRGLAFGCELRCVASGSVLLPPVVAGGSVLWLTRGFAKLRGEL</sequence>
<gene>
    <name evidence="1" type="ORF">F2Q70_00031986</name>
</gene>
<proteinExistence type="predicted"/>
<dbReference type="AlphaFoldDB" id="A0A8S9FL71"/>
<evidence type="ECO:0000313" key="1">
    <source>
        <dbReference type="EMBL" id="KAF2531462.1"/>
    </source>
</evidence>
<name>A0A8S9FL71_BRACR</name>
<dbReference type="EMBL" id="QGKY02002305">
    <property type="protein sequence ID" value="KAF2531462.1"/>
    <property type="molecule type" value="Genomic_DNA"/>
</dbReference>
<protein>
    <submittedName>
        <fullName evidence="1">Uncharacterized protein</fullName>
    </submittedName>
</protein>
<reference evidence="1" key="1">
    <citation type="submission" date="2019-12" db="EMBL/GenBank/DDBJ databases">
        <title>Genome sequencing and annotation of Brassica cretica.</title>
        <authorList>
            <person name="Studholme D.J."/>
            <person name="Sarris P.F."/>
        </authorList>
    </citation>
    <scope>NUCLEOTIDE SEQUENCE</scope>
    <source>
        <strain evidence="1">PFS-102/07</strain>
        <tissue evidence="1">Leaf</tissue>
    </source>
</reference>
<comment type="caution">
    <text evidence="1">The sequence shown here is derived from an EMBL/GenBank/DDBJ whole genome shotgun (WGS) entry which is preliminary data.</text>
</comment>
<organism evidence="1">
    <name type="scientific">Brassica cretica</name>
    <name type="common">Mustard</name>
    <dbReference type="NCBI Taxonomy" id="69181"/>
    <lineage>
        <taxon>Eukaryota</taxon>
        <taxon>Viridiplantae</taxon>
        <taxon>Streptophyta</taxon>
        <taxon>Embryophyta</taxon>
        <taxon>Tracheophyta</taxon>
        <taxon>Spermatophyta</taxon>
        <taxon>Magnoliopsida</taxon>
        <taxon>eudicotyledons</taxon>
        <taxon>Gunneridae</taxon>
        <taxon>Pentapetalae</taxon>
        <taxon>rosids</taxon>
        <taxon>malvids</taxon>
        <taxon>Brassicales</taxon>
        <taxon>Brassicaceae</taxon>
        <taxon>Brassiceae</taxon>
        <taxon>Brassica</taxon>
    </lineage>
</organism>
<accession>A0A8S9FL71</accession>